<evidence type="ECO:0000256" key="1">
    <source>
        <dbReference type="ARBA" id="ARBA00008857"/>
    </source>
</evidence>
<reference evidence="7" key="1">
    <citation type="journal article" date="2019" name="Int. J. Syst. Evol. Microbiol.">
        <title>The Global Catalogue of Microorganisms (GCM) 10K type strain sequencing project: providing services to taxonomists for standard genome sequencing and annotation.</title>
        <authorList>
            <consortium name="The Broad Institute Genomics Platform"/>
            <consortium name="The Broad Institute Genome Sequencing Center for Infectious Disease"/>
            <person name="Wu L."/>
            <person name="Ma J."/>
        </authorList>
    </citation>
    <scope>NUCLEOTIDE SEQUENCE [LARGE SCALE GENOMIC DNA]</scope>
    <source>
        <strain evidence="7">JCM 17975</strain>
    </source>
</reference>
<dbReference type="Proteomes" id="UP001500843">
    <property type="component" value="Unassembled WGS sequence"/>
</dbReference>
<comment type="similarity">
    <text evidence="1">Belongs to the 'phage' integrase family.</text>
</comment>
<keyword evidence="3" id="KW-0238">DNA-binding</keyword>
<keyword evidence="7" id="KW-1185">Reference proteome</keyword>
<evidence type="ECO:0000256" key="4">
    <source>
        <dbReference type="ARBA" id="ARBA00023172"/>
    </source>
</evidence>
<protein>
    <submittedName>
        <fullName evidence="6">Tyrosine-type recombinase/integrase</fullName>
    </submittedName>
</protein>
<dbReference type="InterPro" id="IPR011010">
    <property type="entry name" value="DNA_brk_join_enz"/>
</dbReference>
<dbReference type="InterPro" id="IPR013762">
    <property type="entry name" value="Integrase-like_cat_sf"/>
</dbReference>
<proteinExistence type="inferred from homology"/>
<evidence type="ECO:0000313" key="7">
    <source>
        <dbReference type="Proteomes" id="UP001500843"/>
    </source>
</evidence>
<evidence type="ECO:0000256" key="3">
    <source>
        <dbReference type="ARBA" id="ARBA00023125"/>
    </source>
</evidence>
<evidence type="ECO:0000259" key="5">
    <source>
        <dbReference type="PROSITE" id="PS51898"/>
    </source>
</evidence>
<feature type="domain" description="Tyr recombinase" evidence="5">
    <location>
        <begin position="190"/>
        <end position="410"/>
    </location>
</feature>
<dbReference type="PANTHER" id="PTHR30629">
    <property type="entry name" value="PROPHAGE INTEGRASE"/>
    <property type="match status" value="1"/>
</dbReference>
<dbReference type="InterPro" id="IPR002104">
    <property type="entry name" value="Integrase_catalytic"/>
</dbReference>
<keyword evidence="2" id="KW-0229">DNA integration</keyword>
<dbReference type="Pfam" id="PF00589">
    <property type="entry name" value="Phage_integrase"/>
    <property type="match status" value="1"/>
</dbReference>
<dbReference type="Gene3D" id="1.10.443.10">
    <property type="entry name" value="Intergrase catalytic core"/>
    <property type="match status" value="1"/>
</dbReference>
<comment type="caution">
    <text evidence="6">The sequence shown here is derived from an EMBL/GenBank/DDBJ whole genome shotgun (WGS) entry which is preliminary data.</text>
</comment>
<evidence type="ECO:0000313" key="6">
    <source>
        <dbReference type="EMBL" id="GAA4712780.1"/>
    </source>
</evidence>
<accession>A0ABP8XQQ9</accession>
<evidence type="ECO:0000256" key="2">
    <source>
        <dbReference type="ARBA" id="ARBA00022908"/>
    </source>
</evidence>
<dbReference type="InterPro" id="IPR050808">
    <property type="entry name" value="Phage_Integrase"/>
</dbReference>
<keyword evidence="4" id="KW-0233">DNA recombination</keyword>
<gene>
    <name evidence="6" type="ORF">GCM10023198_39620</name>
</gene>
<name>A0ABP8XQQ9_9MICO</name>
<dbReference type="Gene3D" id="1.10.150.130">
    <property type="match status" value="1"/>
</dbReference>
<dbReference type="InterPro" id="IPR010998">
    <property type="entry name" value="Integrase_recombinase_N"/>
</dbReference>
<dbReference type="InterPro" id="IPR004107">
    <property type="entry name" value="Integrase_SAM-like_N"/>
</dbReference>
<dbReference type="PROSITE" id="PS51898">
    <property type="entry name" value="TYR_RECOMBINASE"/>
    <property type="match status" value="1"/>
</dbReference>
<sequence>MGKQKLQPGEHGEIFLQETGPDRWRARTRLCLWDNTEVWVSRNASTSDAARLKVQKGVVERLGAARGSDDLKPTSKVGLACRQWIEEMRERSTWPKPPILPQSVDEYERVIGNHVVPRLGQRRLNELTPALCQKFLDALLKQGKGGKQNMVTTTRQARNVVNQVLDRAVVHDALRDNPMRKTIAPSKEKPQPKAITALDIGRLRMVVRGWEESREGKSGPKPTGHLRVAVDVMLGSGLRIGEVMALRWGEVNLSPDGLPTISVTATLTDIKGQGVVRQESPKTEAGERTIIIPRFAVEALNSIRPAKTTAEMAVFQGRLFKDGRNAGRPMSTHNLRRMLRTVLELAGMKGEVHPHLLRSTVATQVARKMRAADAAALLGHSIDAGVTGRHYIERIRLAPDTSAVLQAMVDFGDQEAARKAAEDAVADKQVLTDVAVVATR</sequence>
<dbReference type="PANTHER" id="PTHR30629:SF2">
    <property type="entry name" value="PROPHAGE INTEGRASE INTS-RELATED"/>
    <property type="match status" value="1"/>
</dbReference>
<dbReference type="RefSeq" id="WP_253874139.1">
    <property type="nucleotide sequence ID" value="NZ_BAABHM010000017.1"/>
</dbReference>
<dbReference type="SUPFAM" id="SSF56349">
    <property type="entry name" value="DNA breaking-rejoining enzymes"/>
    <property type="match status" value="1"/>
</dbReference>
<dbReference type="EMBL" id="BAABHM010000017">
    <property type="protein sequence ID" value="GAA4712780.1"/>
    <property type="molecule type" value="Genomic_DNA"/>
</dbReference>
<dbReference type="Pfam" id="PF14659">
    <property type="entry name" value="Phage_int_SAM_3"/>
    <property type="match status" value="1"/>
</dbReference>
<organism evidence="6 7">
    <name type="scientific">Promicromonospora umidemergens</name>
    <dbReference type="NCBI Taxonomy" id="629679"/>
    <lineage>
        <taxon>Bacteria</taxon>
        <taxon>Bacillati</taxon>
        <taxon>Actinomycetota</taxon>
        <taxon>Actinomycetes</taxon>
        <taxon>Micrococcales</taxon>
        <taxon>Promicromonosporaceae</taxon>
        <taxon>Promicromonospora</taxon>
    </lineage>
</organism>